<organism evidence="1 2">
    <name type="scientific">Thelephora ganbajun</name>
    <name type="common">Ganba fungus</name>
    <dbReference type="NCBI Taxonomy" id="370292"/>
    <lineage>
        <taxon>Eukaryota</taxon>
        <taxon>Fungi</taxon>
        <taxon>Dikarya</taxon>
        <taxon>Basidiomycota</taxon>
        <taxon>Agaricomycotina</taxon>
        <taxon>Agaricomycetes</taxon>
        <taxon>Thelephorales</taxon>
        <taxon>Thelephoraceae</taxon>
        <taxon>Thelephora</taxon>
    </lineage>
</organism>
<comment type="caution">
    <text evidence="1">The sequence shown here is derived from an EMBL/GenBank/DDBJ whole genome shotgun (WGS) entry which is preliminary data.</text>
</comment>
<keyword evidence="2" id="KW-1185">Reference proteome</keyword>
<reference evidence="1" key="1">
    <citation type="submission" date="2019-10" db="EMBL/GenBank/DDBJ databases">
        <authorList>
            <consortium name="DOE Joint Genome Institute"/>
            <person name="Kuo A."/>
            <person name="Miyauchi S."/>
            <person name="Kiss E."/>
            <person name="Drula E."/>
            <person name="Kohler A."/>
            <person name="Sanchez-Garcia M."/>
            <person name="Andreopoulos B."/>
            <person name="Barry K.W."/>
            <person name="Bonito G."/>
            <person name="Buee M."/>
            <person name="Carver A."/>
            <person name="Chen C."/>
            <person name="Cichocki N."/>
            <person name="Clum A."/>
            <person name="Culley D."/>
            <person name="Crous P.W."/>
            <person name="Fauchery L."/>
            <person name="Girlanda M."/>
            <person name="Hayes R."/>
            <person name="Keri Z."/>
            <person name="Labutti K."/>
            <person name="Lipzen A."/>
            <person name="Lombard V."/>
            <person name="Magnuson J."/>
            <person name="Maillard F."/>
            <person name="Morin E."/>
            <person name="Murat C."/>
            <person name="Nolan M."/>
            <person name="Ohm R."/>
            <person name="Pangilinan J."/>
            <person name="Pereira M."/>
            <person name="Perotto S."/>
            <person name="Peter M."/>
            <person name="Riley R."/>
            <person name="Sitrit Y."/>
            <person name="Stielow B."/>
            <person name="Szollosi G."/>
            <person name="Zifcakova L."/>
            <person name="Stursova M."/>
            <person name="Spatafora J.W."/>
            <person name="Tedersoo L."/>
            <person name="Vaario L.-M."/>
            <person name="Yamada A."/>
            <person name="Yan M."/>
            <person name="Wang P."/>
            <person name="Xu J."/>
            <person name="Bruns T."/>
            <person name="Baldrian P."/>
            <person name="Vilgalys R."/>
            <person name="Henrissat B."/>
            <person name="Grigoriev I.V."/>
            <person name="Hibbett D."/>
            <person name="Nagy L.G."/>
            <person name="Martin F.M."/>
        </authorList>
    </citation>
    <scope>NUCLEOTIDE SEQUENCE</scope>
    <source>
        <strain evidence="1">P2</strain>
    </source>
</reference>
<accession>A0ACB6ZFU3</accession>
<proteinExistence type="predicted"/>
<feature type="non-terminal residue" evidence="1">
    <location>
        <position position="1"/>
    </location>
</feature>
<sequence length="243" mass="27497">RKYLRCLQKLCGVSGVLPQSFALTGELEEVEKEPFNGGGYSYVYRATYKGQRVVVKTLRIDTLGDPNLTRMSLAKEVVGWKWLRHDNILPFLGVTSMPQPFRMVSPWMENGNITSFLKNHPEQNPFGLLVDVTNGLQHLHDHDFIHGDLKGANILIDSEHRARLADFGLARIIEDSCSSYTQSGQRIGTVRWSAPECLHPEMFGFGKKSRRRLPSKSTDIYALGMTILEASARPILRLSRRNL</sequence>
<evidence type="ECO:0000313" key="2">
    <source>
        <dbReference type="Proteomes" id="UP000886501"/>
    </source>
</evidence>
<protein>
    <submittedName>
        <fullName evidence="1">Kinase-like protein</fullName>
    </submittedName>
</protein>
<reference evidence="1" key="2">
    <citation type="journal article" date="2020" name="Nat. Commun.">
        <title>Large-scale genome sequencing of mycorrhizal fungi provides insights into the early evolution of symbiotic traits.</title>
        <authorList>
            <person name="Miyauchi S."/>
            <person name="Kiss E."/>
            <person name="Kuo A."/>
            <person name="Drula E."/>
            <person name="Kohler A."/>
            <person name="Sanchez-Garcia M."/>
            <person name="Morin E."/>
            <person name="Andreopoulos B."/>
            <person name="Barry K.W."/>
            <person name="Bonito G."/>
            <person name="Buee M."/>
            <person name="Carver A."/>
            <person name="Chen C."/>
            <person name="Cichocki N."/>
            <person name="Clum A."/>
            <person name="Culley D."/>
            <person name="Crous P.W."/>
            <person name="Fauchery L."/>
            <person name="Girlanda M."/>
            <person name="Hayes R.D."/>
            <person name="Keri Z."/>
            <person name="LaButti K."/>
            <person name="Lipzen A."/>
            <person name="Lombard V."/>
            <person name="Magnuson J."/>
            <person name="Maillard F."/>
            <person name="Murat C."/>
            <person name="Nolan M."/>
            <person name="Ohm R.A."/>
            <person name="Pangilinan J."/>
            <person name="Pereira M.F."/>
            <person name="Perotto S."/>
            <person name="Peter M."/>
            <person name="Pfister S."/>
            <person name="Riley R."/>
            <person name="Sitrit Y."/>
            <person name="Stielow J.B."/>
            <person name="Szollosi G."/>
            <person name="Zifcakova L."/>
            <person name="Stursova M."/>
            <person name="Spatafora J.W."/>
            <person name="Tedersoo L."/>
            <person name="Vaario L.M."/>
            <person name="Yamada A."/>
            <person name="Yan M."/>
            <person name="Wang P."/>
            <person name="Xu J."/>
            <person name="Bruns T."/>
            <person name="Baldrian P."/>
            <person name="Vilgalys R."/>
            <person name="Dunand C."/>
            <person name="Henrissat B."/>
            <person name="Grigoriev I.V."/>
            <person name="Hibbett D."/>
            <person name="Nagy L.G."/>
            <person name="Martin F.M."/>
        </authorList>
    </citation>
    <scope>NUCLEOTIDE SEQUENCE</scope>
    <source>
        <strain evidence="1">P2</strain>
    </source>
</reference>
<gene>
    <name evidence="1" type="ORF">BDM02DRAFT_3096802</name>
</gene>
<dbReference type="Proteomes" id="UP000886501">
    <property type="component" value="Unassembled WGS sequence"/>
</dbReference>
<dbReference type="EMBL" id="MU118016">
    <property type="protein sequence ID" value="KAF9648300.1"/>
    <property type="molecule type" value="Genomic_DNA"/>
</dbReference>
<name>A0ACB6ZFU3_THEGA</name>
<evidence type="ECO:0000313" key="1">
    <source>
        <dbReference type="EMBL" id="KAF9648300.1"/>
    </source>
</evidence>